<dbReference type="PANTHER" id="PTHR30337">
    <property type="entry name" value="COMPONENT OF ATP-DEPENDENT DSDNA EXONUCLEASE"/>
    <property type="match status" value="1"/>
</dbReference>
<dbReference type="OrthoDB" id="9773856at2"/>
<dbReference type="AlphaFoldDB" id="A0A1I3CS90"/>
<dbReference type="GO" id="GO:0004527">
    <property type="term" value="F:exonuclease activity"/>
    <property type="evidence" value="ECO:0007669"/>
    <property type="project" value="UniProtKB-KW"/>
</dbReference>
<evidence type="ECO:0000256" key="1">
    <source>
        <dbReference type="ARBA" id="ARBA00022801"/>
    </source>
</evidence>
<gene>
    <name evidence="3" type="ORF">SAMN04489868_1224</name>
</gene>
<protein>
    <submittedName>
        <fullName evidence="3">DNA repair exonuclease SbcCD nuclease subunit</fullName>
    </submittedName>
</protein>
<keyword evidence="4" id="KW-1185">Reference proteome</keyword>
<dbReference type="InterPro" id="IPR004843">
    <property type="entry name" value="Calcineurin-like_PHP"/>
</dbReference>
<sequence>MIRFIHAADLHLDSPFKGLKALPEFIWQSIYHSTFQSLKNIVNLAIEQNVDFVCLAGDIYDAEDRSVKAQAYLRKEMNRLYEAAIPVFLIHGNHDFLDDNGLQLDMPENVYIFGSEIETKKITTKHQENVAITGFSYAERWVRERKIKEYPIRSEEADYHIGLLHGFQEGNGSGHHQYAPFSLSELKSRQYDYWALGHIHKKQILSQSPFIIYPGNTQGRNRNENGAKGCYLVELSAGKQDVVFYATAPIEWREQNCSLKGKQTLQEVYTELKRIIEEQRETNKSVLLSVVFEQTDDLMEGVLKKIQSGDLLEGIQQPPQAAPFVWIVRLDTKRKEETILPAITKLFPEEWQLTLAEALQIETFNKITQSFYEQQPIGKILDTKDEQYREKIVQRAEKELKQQLGHEGWDLG</sequence>
<dbReference type="EMBL" id="FOQE01000022">
    <property type="protein sequence ID" value="SFH77186.1"/>
    <property type="molecule type" value="Genomic_DNA"/>
</dbReference>
<organism evidence="3 4">
    <name type="scientific">Pisciglobus halotolerans</name>
    <dbReference type="NCBI Taxonomy" id="745365"/>
    <lineage>
        <taxon>Bacteria</taxon>
        <taxon>Bacillati</taxon>
        <taxon>Bacillota</taxon>
        <taxon>Bacilli</taxon>
        <taxon>Lactobacillales</taxon>
        <taxon>Carnobacteriaceae</taxon>
    </lineage>
</organism>
<keyword evidence="3" id="KW-0269">Exonuclease</keyword>
<evidence type="ECO:0000313" key="4">
    <source>
        <dbReference type="Proteomes" id="UP000198668"/>
    </source>
</evidence>
<dbReference type="CDD" id="cd00840">
    <property type="entry name" value="MPP_Mre11_N"/>
    <property type="match status" value="1"/>
</dbReference>
<dbReference type="InterPro" id="IPR029052">
    <property type="entry name" value="Metallo-depent_PP-like"/>
</dbReference>
<dbReference type="Gene3D" id="3.60.21.10">
    <property type="match status" value="1"/>
</dbReference>
<evidence type="ECO:0000259" key="2">
    <source>
        <dbReference type="Pfam" id="PF00149"/>
    </source>
</evidence>
<evidence type="ECO:0000313" key="3">
    <source>
        <dbReference type="EMBL" id="SFH77186.1"/>
    </source>
</evidence>
<keyword evidence="3" id="KW-0540">Nuclease</keyword>
<feature type="domain" description="Calcineurin-like phosphoesterase" evidence="2">
    <location>
        <begin position="2"/>
        <end position="201"/>
    </location>
</feature>
<dbReference type="InterPro" id="IPR041796">
    <property type="entry name" value="Mre11_N"/>
</dbReference>
<dbReference type="SUPFAM" id="SSF56300">
    <property type="entry name" value="Metallo-dependent phosphatases"/>
    <property type="match status" value="1"/>
</dbReference>
<dbReference type="PANTHER" id="PTHR30337:SF7">
    <property type="entry name" value="PHOSPHOESTERASE"/>
    <property type="match status" value="1"/>
</dbReference>
<dbReference type="Proteomes" id="UP000198668">
    <property type="component" value="Unassembled WGS sequence"/>
</dbReference>
<dbReference type="InterPro" id="IPR014576">
    <property type="entry name" value="Pesterase_YhaO"/>
</dbReference>
<name>A0A1I3CS90_9LACT</name>
<keyword evidence="1" id="KW-0378">Hydrolase</keyword>
<accession>A0A1I3CS90</accession>
<proteinExistence type="predicted"/>
<dbReference type="RefSeq" id="WP_092092702.1">
    <property type="nucleotide sequence ID" value="NZ_FOQE01000022.1"/>
</dbReference>
<dbReference type="Pfam" id="PF00149">
    <property type="entry name" value="Metallophos"/>
    <property type="match status" value="1"/>
</dbReference>
<reference evidence="3 4" key="1">
    <citation type="submission" date="2016-10" db="EMBL/GenBank/DDBJ databases">
        <authorList>
            <person name="de Groot N.N."/>
        </authorList>
    </citation>
    <scope>NUCLEOTIDE SEQUENCE [LARGE SCALE GENOMIC DNA]</scope>
    <source>
        <strain evidence="3 4">DSM 27630</strain>
    </source>
</reference>
<dbReference type="PIRSF" id="PIRSF033091">
    <property type="entry name" value="Pesterase_YhaO"/>
    <property type="match status" value="1"/>
</dbReference>
<dbReference type="InterPro" id="IPR050535">
    <property type="entry name" value="DNA_Repair-Maintenance_Comp"/>
</dbReference>